<gene>
    <name evidence="1" type="ORF">EXIGLDRAFT_518324</name>
</gene>
<dbReference type="InParanoid" id="A0A166AR68"/>
<proteinExistence type="predicted"/>
<name>A0A166AR68_EXIGL</name>
<organism evidence="1 2">
    <name type="scientific">Exidia glandulosa HHB12029</name>
    <dbReference type="NCBI Taxonomy" id="1314781"/>
    <lineage>
        <taxon>Eukaryota</taxon>
        <taxon>Fungi</taxon>
        <taxon>Dikarya</taxon>
        <taxon>Basidiomycota</taxon>
        <taxon>Agaricomycotina</taxon>
        <taxon>Agaricomycetes</taxon>
        <taxon>Auriculariales</taxon>
        <taxon>Exidiaceae</taxon>
        <taxon>Exidia</taxon>
    </lineage>
</organism>
<dbReference type="AlphaFoldDB" id="A0A166AR68"/>
<evidence type="ECO:0000313" key="2">
    <source>
        <dbReference type="Proteomes" id="UP000077266"/>
    </source>
</evidence>
<keyword evidence="2" id="KW-1185">Reference proteome</keyword>
<dbReference type="Proteomes" id="UP000077266">
    <property type="component" value="Unassembled WGS sequence"/>
</dbReference>
<accession>A0A166AR68</accession>
<sequence>MRDDRTYAVFDKRLVRRVSNDSFRHAFVEYAKAWKMDPADTSTRSLPRTYEIPRAAWDRISVNPDEVGLALRATGEGCRGPRRVLFCSTPCDAGRIPSSRLCICVVSSRGATTASCAYSIVRLRRRGRRRGVMSRTKGGRVRLVSVRRLRASLRAGRRARARSAMARGNRRMLSRLRSGGMMGSRGARRARTCIRASSLRSAERLCIVFVVVDTLSSTGPRGRRDSRRLGLAFRHLPRLNPNLLLRRKRRKPRRRASREAVCTRERLERTAGAGGRKRC</sequence>
<dbReference type="EMBL" id="KV425973">
    <property type="protein sequence ID" value="KZV94389.1"/>
    <property type="molecule type" value="Genomic_DNA"/>
</dbReference>
<evidence type="ECO:0000313" key="1">
    <source>
        <dbReference type="EMBL" id="KZV94389.1"/>
    </source>
</evidence>
<protein>
    <submittedName>
        <fullName evidence="1">Uncharacterized protein</fullName>
    </submittedName>
</protein>
<reference evidence="1 2" key="1">
    <citation type="journal article" date="2016" name="Mol. Biol. Evol.">
        <title>Comparative Genomics of Early-Diverging Mushroom-Forming Fungi Provides Insights into the Origins of Lignocellulose Decay Capabilities.</title>
        <authorList>
            <person name="Nagy L.G."/>
            <person name="Riley R."/>
            <person name="Tritt A."/>
            <person name="Adam C."/>
            <person name="Daum C."/>
            <person name="Floudas D."/>
            <person name="Sun H."/>
            <person name="Yadav J.S."/>
            <person name="Pangilinan J."/>
            <person name="Larsson K.H."/>
            <person name="Matsuura K."/>
            <person name="Barry K."/>
            <person name="Labutti K."/>
            <person name="Kuo R."/>
            <person name="Ohm R.A."/>
            <person name="Bhattacharya S.S."/>
            <person name="Shirouzu T."/>
            <person name="Yoshinaga Y."/>
            <person name="Martin F.M."/>
            <person name="Grigoriev I.V."/>
            <person name="Hibbett D.S."/>
        </authorList>
    </citation>
    <scope>NUCLEOTIDE SEQUENCE [LARGE SCALE GENOMIC DNA]</scope>
    <source>
        <strain evidence="1 2">HHB12029</strain>
    </source>
</reference>